<evidence type="ECO:0000313" key="12">
    <source>
        <dbReference type="EMBL" id="TDT18696.1"/>
    </source>
</evidence>
<comment type="caution">
    <text evidence="12">The sequence shown here is derived from an EMBL/GenBank/DDBJ whole genome shotgun (WGS) entry which is preliminary data.</text>
</comment>
<protein>
    <submittedName>
        <fullName evidence="12">Copper transport protein</fullName>
    </submittedName>
</protein>
<dbReference type="InterPro" id="IPR014755">
    <property type="entry name" value="Cu-Rt/internalin_Ig-like"/>
</dbReference>
<evidence type="ECO:0000256" key="1">
    <source>
        <dbReference type="ARBA" id="ARBA00004651"/>
    </source>
</evidence>
<dbReference type="PANTHER" id="PTHR34820">
    <property type="entry name" value="INNER MEMBRANE PROTEIN YEBZ"/>
    <property type="match status" value="1"/>
</dbReference>
<evidence type="ECO:0000256" key="3">
    <source>
        <dbReference type="ARBA" id="ARBA00022692"/>
    </source>
</evidence>
<dbReference type="GO" id="GO:0005886">
    <property type="term" value="C:plasma membrane"/>
    <property type="evidence" value="ECO:0007669"/>
    <property type="project" value="UniProtKB-SubCell"/>
</dbReference>
<keyword evidence="3 9" id="KW-0812">Transmembrane</keyword>
<evidence type="ECO:0000256" key="6">
    <source>
        <dbReference type="ARBA" id="ARBA00022989"/>
    </source>
</evidence>
<dbReference type="InterPro" id="IPR032694">
    <property type="entry name" value="CopC/D"/>
</dbReference>
<keyword evidence="6 9" id="KW-1133">Transmembrane helix</keyword>
<feature type="compositionally biased region" description="Low complexity" evidence="8">
    <location>
        <begin position="639"/>
        <end position="651"/>
    </location>
</feature>
<dbReference type="GO" id="GO:0046688">
    <property type="term" value="P:response to copper ion"/>
    <property type="evidence" value="ECO:0007669"/>
    <property type="project" value="InterPro"/>
</dbReference>
<dbReference type="Pfam" id="PF05425">
    <property type="entry name" value="CopD"/>
    <property type="match status" value="1"/>
</dbReference>
<dbReference type="PANTHER" id="PTHR34820:SF4">
    <property type="entry name" value="INNER MEMBRANE PROTEIN YEBZ"/>
    <property type="match status" value="1"/>
</dbReference>
<keyword evidence="2" id="KW-1003">Cell membrane</keyword>
<dbReference type="GO" id="GO:0042597">
    <property type="term" value="C:periplasmic space"/>
    <property type="evidence" value="ECO:0007669"/>
    <property type="project" value="InterPro"/>
</dbReference>
<gene>
    <name evidence="12" type="ORF">BDK89_4327</name>
</gene>
<dbReference type="EMBL" id="SOAU01000001">
    <property type="protein sequence ID" value="TDT18696.1"/>
    <property type="molecule type" value="Genomic_DNA"/>
</dbReference>
<keyword evidence="5" id="KW-0732">Signal</keyword>
<dbReference type="InterPro" id="IPR007348">
    <property type="entry name" value="CopC_dom"/>
</dbReference>
<feature type="transmembrane region" description="Helical" evidence="9">
    <location>
        <begin position="229"/>
        <end position="252"/>
    </location>
</feature>
<feature type="region of interest" description="Disordered" evidence="8">
    <location>
        <begin position="631"/>
        <end position="651"/>
    </location>
</feature>
<feature type="transmembrane region" description="Helical" evidence="9">
    <location>
        <begin position="452"/>
        <end position="470"/>
    </location>
</feature>
<feature type="compositionally biased region" description="Low complexity" evidence="8">
    <location>
        <begin position="148"/>
        <end position="166"/>
    </location>
</feature>
<comment type="subcellular location">
    <subcellularLocation>
        <location evidence="1">Cell membrane</location>
        <topology evidence="1">Multi-pass membrane protein</topology>
    </subcellularLocation>
</comment>
<evidence type="ECO:0000256" key="8">
    <source>
        <dbReference type="SAM" id="MobiDB-lite"/>
    </source>
</evidence>
<feature type="transmembrane region" description="Helical" evidence="9">
    <location>
        <begin position="372"/>
        <end position="393"/>
    </location>
</feature>
<feature type="transmembrane region" description="Helical" evidence="9">
    <location>
        <begin position="193"/>
        <end position="217"/>
    </location>
</feature>
<keyword evidence="13" id="KW-1185">Reference proteome</keyword>
<feature type="domain" description="CopC" evidence="10">
    <location>
        <begin position="51"/>
        <end position="132"/>
    </location>
</feature>
<dbReference type="AlphaFoldDB" id="A0A4R7I730"/>
<dbReference type="GO" id="GO:0006825">
    <property type="term" value="P:copper ion transport"/>
    <property type="evidence" value="ECO:0007669"/>
    <property type="project" value="InterPro"/>
</dbReference>
<feature type="transmembrane region" description="Helical" evidence="9">
    <location>
        <begin position="405"/>
        <end position="426"/>
    </location>
</feature>
<accession>A0A4R7I730</accession>
<organism evidence="12 13">
    <name type="scientific">Ilumatobacter fluminis</name>
    <dbReference type="NCBI Taxonomy" id="467091"/>
    <lineage>
        <taxon>Bacteria</taxon>
        <taxon>Bacillati</taxon>
        <taxon>Actinomycetota</taxon>
        <taxon>Acidimicrobiia</taxon>
        <taxon>Acidimicrobiales</taxon>
        <taxon>Ilumatobacteraceae</taxon>
        <taxon>Ilumatobacter</taxon>
    </lineage>
</organism>
<feature type="transmembrane region" description="Helical" evidence="9">
    <location>
        <begin position="20"/>
        <end position="39"/>
    </location>
</feature>
<reference evidence="12 13" key="1">
    <citation type="submission" date="2019-03" db="EMBL/GenBank/DDBJ databases">
        <title>Sequencing the genomes of 1000 actinobacteria strains.</title>
        <authorList>
            <person name="Klenk H.-P."/>
        </authorList>
    </citation>
    <scope>NUCLEOTIDE SEQUENCE [LARGE SCALE GENOMIC DNA]</scope>
    <source>
        <strain evidence="12 13">DSM 18936</strain>
    </source>
</reference>
<evidence type="ECO:0000256" key="5">
    <source>
        <dbReference type="ARBA" id="ARBA00022729"/>
    </source>
</evidence>
<sequence length="651" mass="67195">MVVVGLRTRVPSEATGRPNVALVAAYLVACVAALVGAFLPSTAGAQDASNSLQEITPADGAVLDTSPTEIVLVFTQEIADDQTPALSLACNRETQSVGDPQLDADAFIVTFEVLAPVPRGSCFVSWFLRDAEQTVIATDTSTFSVTSDPPVTDGTTAPTDTTAAGFDTVPAVPTEVSTADAEVSTGSTDGAIWLGRMLSTMAILVIFGSLALISVGWPEGPEYIVTVRFLRLTWAVGLIGTLIYVVGFSAQFADGSFGSGLSPGAWLDLNDAGWDGRGALLRLVFVAACGWVVVRPERIIDPTTAMWAWLIPGAAIITVAMSRTDGPAPFIGFLVGIVHVASSAIWFGGAALVARVVLAGPGEDDLVQATKAFCKISVPAMLFTCITGVIQMVRLDGGDLFSSSHGRVVLLKAVGVAAMLAVALAARQQVMLRLDRAQELTAPAADRFRRAFTAEAAIGVVVLMFSGWLVSLEPAKADPLAGEEYLPAMFFTDPTSGIDARVSIAPGRVGRNGFKVELESPPEGVTGLSLRFVPPNDAAPCDVATQTGGCEVTQPINLTGAGTAVLLTENGLPLGVPGTWTLEVSGATGQGVLQGAQNTFLVVSADGTVASVVETTTTIAGTVQTSVVQSPDDTAGFATTTTTTTTSTTVP</sequence>
<keyword evidence="7 9" id="KW-0472">Membrane</keyword>
<dbReference type="GO" id="GO:0005507">
    <property type="term" value="F:copper ion binding"/>
    <property type="evidence" value="ECO:0007669"/>
    <property type="project" value="InterPro"/>
</dbReference>
<evidence type="ECO:0000259" key="10">
    <source>
        <dbReference type="Pfam" id="PF04234"/>
    </source>
</evidence>
<evidence type="ECO:0000259" key="11">
    <source>
        <dbReference type="Pfam" id="PF05425"/>
    </source>
</evidence>
<feature type="region of interest" description="Disordered" evidence="8">
    <location>
        <begin position="145"/>
        <end position="166"/>
    </location>
</feature>
<evidence type="ECO:0000256" key="7">
    <source>
        <dbReference type="ARBA" id="ARBA00023136"/>
    </source>
</evidence>
<dbReference type="Pfam" id="PF04234">
    <property type="entry name" value="CopC"/>
    <property type="match status" value="1"/>
</dbReference>
<proteinExistence type="predicted"/>
<feature type="transmembrane region" description="Helical" evidence="9">
    <location>
        <begin position="306"/>
        <end position="324"/>
    </location>
</feature>
<dbReference type="Gene3D" id="2.60.40.1220">
    <property type="match status" value="1"/>
</dbReference>
<evidence type="ECO:0000256" key="4">
    <source>
        <dbReference type="ARBA" id="ARBA00022723"/>
    </source>
</evidence>
<name>A0A4R7I730_9ACTN</name>
<evidence type="ECO:0000256" key="9">
    <source>
        <dbReference type="SAM" id="Phobius"/>
    </source>
</evidence>
<evidence type="ECO:0000313" key="13">
    <source>
        <dbReference type="Proteomes" id="UP000294558"/>
    </source>
</evidence>
<dbReference type="Proteomes" id="UP000294558">
    <property type="component" value="Unassembled WGS sequence"/>
</dbReference>
<feature type="transmembrane region" description="Helical" evidence="9">
    <location>
        <begin position="330"/>
        <end position="360"/>
    </location>
</feature>
<evidence type="ECO:0000256" key="2">
    <source>
        <dbReference type="ARBA" id="ARBA00022475"/>
    </source>
</evidence>
<keyword evidence="4" id="KW-0479">Metal-binding</keyword>
<dbReference type="InterPro" id="IPR008457">
    <property type="entry name" value="Cu-R_CopD_dom"/>
</dbReference>
<feature type="transmembrane region" description="Helical" evidence="9">
    <location>
        <begin position="272"/>
        <end position="294"/>
    </location>
</feature>
<feature type="domain" description="Copper resistance protein D" evidence="11">
    <location>
        <begin position="368"/>
        <end position="469"/>
    </location>
</feature>